<keyword evidence="2" id="KW-0472">Membrane</keyword>
<dbReference type="Proteomes" id="UP001432027">
    <property type="component" value="Unassembled WGS sequence"/>
</dbReference>
<evidence type="ECO:0000256" key="2">
    <source>
        <dbReference type="SAM" id="Phobius"/>
    </source>
</evidence>
<evidence type="ECO:0000313" key="4">
    <source>
        <dbReference type="Proteomes" id="UP001432027"/>
    </source>
</evidence>
<accession>A0AAV5SEE2</accession>
<protein>
    <recommendedName>
        <fullName evidence="5">Ribosomal protein</fullName>
    </recommendedName>
</protein>
<keyword evidence="2" id="KW-0812">Transmembrane</keyword>
<organism evidence="3 4">
    <name type="scientific">Pristionchus entomophagus</name>
    <dbReference type="NCBI Taxonomy" id="358040"/>
    <lineage>
        <taxon>Eukaryota</taxon>
        <taxon>Metazoa</taxon>
        <taxon>Ecdysozoa</taxon>
        <taxon>Nematoda</taxon>
        <taxon>Chromadorea</taxon>
        <taxon>Rhabditida</taxon>
        <taxon>Rhabditina</taxon>
        <taxon>Diplogasteromorpha</taxon>
        <taxon>Diplogasteroidea</taxon>
        <taxon>Neodiplogasteridae</taxon>
        <taxon>Pristionchus</taxon>
    </lineage>
</organism>
<gene>
    <name evidence="3" type="ORF">PENTCL1PPCAC_1944</name>
</gene>
<name>A0AAV5SEE2_9BILA</name>
<dbReference type="EMBL" id="BTSX01000001">
    <property type="protein sequence ID" value="GMS79769.1"/>
    <property type="molecule type" value="Genomic_DNA"/>
</dbReference>
<feature type="non-terminal residue" evidence="3">
    <location>
        <position position="175"/>
    </location>
</feature>
<keyword evidence="2" id="KW-1133">Transmembrane helix</keyword>
<dbReference type="AlphaFoldDB" id="A0AAV5SEE2"/>
<comment type="caution">
    <text evidence="3">The sequence shown here is derived from an EMBL/GenBank/DDBJ whole genome shotgun (WGS) entry which is preliminary data.</text>
</comment>
<evidence type="ECO:0008006" key="5">
    <source>
        <dbReference type="Google" id="ProtNLM"/>
    </source>
</evidence>
<evidence type="ECO:0000313" key="3">
    <source>
        <dbReference type="EMBL" id="GMS79769.1"/>
    </source>
</evidence>
<dbReference type="PANTHER" id="PTHR38612">
    <property type="entry name" value="PROTEIN DCT-5-RELATED"/>
    <property type="match status" value="1"/>
</dbReference>
<feature type="region of interest" description="Disordered" evidence="1">
    <location>
        <begin position="99"/>
        <end position="120"/>
    </location>
</feature>
<evidence type="ECO:0000256" key="1">
    <source>
        <dbReference type="SAM" id="MobiDB-lite"/>
    </source>
</evidence>
<dbReference type="InterPro" id="IPR035161">
    <property type="entry name" value="DUF5332"/>
</dbReference>
<reference evidence="3" key="1">
    <citation type="submission" date="2023-10" db="EMBL/GenBank/DDBJ databases">
        <title>Genome assembly of Pristionchus species.</title>
        <authorList>
            <person name="Yoshida K."/>
            <person name="Sommer R.J."/>
        </authorList>
    </citation>
    <scope>NUCLEOTIDE SEQUENCE</scope>
    <source>
        <strain evidence="3">RS0144</strain>
    </source>
</reference>
<sequence length="175" mass="19488">MGIGHTVEIIEQVNDLSDETSVEMSEATDVAILVIIIGLLVAAVFYMYNKTVQTETALAISLKLSKEIALQAVAKDAKDRDRVKEAKDVLRLLERYERKKKKKTEEPSTDISTEDKKKKKKKKQKISELGKVVISVTEGGYKIPWIEGSGKLIELGPNMIKSMLEPTQATPLRCA</sequence>
<keyword evidence="4" id="KW-1185">Reference proteome</keyword>
<dbReference type="PANTHER" id="PTHR38612:SF2">
    <property type="entry name" value="PROTEIN DCT-5"/>
    <property type="match status" value="1"/>
</dbReference>
<feature type="transmembrane region" description="Helical" evidence="2">
    <location>
        <begin position="30"/>
        <end position="48"/>
    </location>
</feature>
<proteinExistence type="predicted"/>